<protein>
    <recommendedName>
        <fullName evidence="3">Zinc-or iron-chelating domain-containing protein</fullName>
    </recommendedName>
</protein>
<dbReference type="InterPro" id="IPR052572">
    <property type="entry name" value="UPF0153_domain"/>
</dbReference>
<dbReference type="STRING" id="1123397.SAMN05660831_02586"/>
<accession>A0A1I1W989</accession>
<dbReference type="EMBL" id="FOMJ01000012">
    <property type="protein sequence ID" value="SFD90968.1"/>
    <property type="molecule type" value="Genomic_DNA"/>
</dbReference>
<dbReference type="InterPro" id="IPR005358">
    <property type="entry name" value="Puta_zinc/iron-chelating_dom"/>
</dbReference>
<evidence type="ECO:0000313" key="2">
    <source>
        <dbReference type="Proteomes" id="UP000198611"/>
    </source>
</evidence>
<evidence type="ECO:0000313" key="1">
    <source>
        <dbReference type="EMBL" id="SFD90968.1"/>
    </source>
</evidence>
<dbReference type="PANTHER" id="PTHR36931:SF1">
    <property type="entry name" value="UPF0153 PROTEIN YEIW"/>
    <property type="match status" value="1"/>
</dbReference>
<name>A0A1I1W989_9GAMM</name>
<keyword evidence="2" id="KW-1185">Reference proteome</keyword>
<dbReference type="RefSeq" id="WP_093429196.1">
    <property type="nucleotide sequence ID" value="NZ_FOMJ01000012.1"/>
</dbReference>
<reference evidence="1 2" key="1">
    <citation type="submission" date="2016-10" db="EMBL/GenBank/DDBJ databases">
        <authorList>
            <person name="de Groot N.N."/>
        </authorList>
    </citation>
    <scope>NUCLEOTIDE SEQUENCE [LARGE SCALE GENOMIC DNA]</scope>
    <source>
        <strain evidence="1 2">HL3</strain>
    </source>
</reference>
<dbReference type="OrthoDB" id="9803986at2"/>
<organism evidence="1 2">
    <name type="scientific">Thiohalospira halophila DSM 15071</name>
    <dbReference type="NCBI Taxonomy" id="1123397"/>
    <lineage>
        <taxon>Bacteria</taxon>
        <taxon>Pseudomonadati</taxon>
        <taxon>Pseudomonadota</taxon>
        <taxon>Gammaproteobacteria</taxon>
        <taxon>Thiohalospirales</taxon>
        <taxon>Thiohalospiraceae</taxon>
        <taxon>Thiohalospira</taxon>
    </lineage>
</organism>
<dbReference type="Pfam" id="PF03692">
    <property type="entry name" value="CxxCxxCC"/>
    <property type="match status" value="1"/>
</dbReference>
<dbReference type="AlphaFoldDB" id="A0A1I1W989"/>
<dbReference type="Proteomes" id="UP000198611">
    <property type="component" value="Unassembled WGS sequence"/>
</dbReference>
<dbReference type="PANTHER" id="PTHR36931">
    <property type="entry name" value="UPF0153 PROTEIN YEIW"/>
    <property type="match status" value="1"/>
</dbReference>
<sequence>MECRPGCGACCVAISIAAPIPGLPDGKPAGTPCPHLTDDRLCALFGDPRRPAICGEFSATPELCGEYRGEALVRIADLEAATRPD</sequence>
<gene>
    <name evidence="1" type="ORF">SAMN05660831_02586</name>
</gene>
<proteinExistence type="predicted"/>
<evidence type="ECO:0008006" key="3">
    <source>
        <dbReference type="Google" id="ProtNLM"/>
    </source>
</evidence>